<feature type="transmembrane region" description="Helical" evidence="12">
    <location>
        <begin position="17"/>
        <end position="38"/>
    </location>
</feature>
<comment type="caution">
    <text evidence="14">The sequence shown here is derived from an EMBL/GenBank/DDBJ whole genome shotgun (WGS) entry which is preliminary data.</text>
</comment>
<keyword evidence="6 12" id="KW-1003">Cell membrane</keyword>
<dbReference type="PANTHER" id="PTHR37531:SF1">
    <property type="entry name" value="HEME EXPORTER PROTEIN D"/>
    <property type="match status" value="1"/>
</dbReference>
<comment type="subcellular location">
    <subcellularLocation>
        <location evidence="2 12">Cell inner membrane</location>
        <topology evidence="2 12">Single-pass membrane protein</topology>
    </subcellularLocation>
</comment>
<dbReference type="Proteomes" id="UP000635316">
    <property type="component" value="Unassembled WGS sequence"/>
</dbReference>
<evidence type="ECO:0000313" key="15">
    <source>
        <dbReference type="Proteomes" id="UP000635316"/>
    </source>
</evidence>
<comment type="similarity">
    <text evidence="3 12">Belongs to the CcmD/CycX/HelD family.</text>
</comment>
<feature type="region of interest" description="Disordered" evidence="13">
    <location>
        <begin position="50"/>
        <end position="73"/>
    </location>
</feature>
<reference evidence="14 15" key="1">
    <citation type="submission" date="2020-12" db="EMBL/GenBank/DDBJ databases">
        <authorList>
            <person name="Lu T."/>
            <person name="Wang Q."/>
            <person name="Han X."/>
        </authorList>
    </citation>
    <scope>NUCLEOTIDE SEQUENCE [LARGE SCALE GENOMIC DNA]</scope>
    <source>
        <strain evidence="14 15">WQ 585</strain>
    </source>
</reference>
<evidence type="ECO:0000256" key="4">
    <source>
        <dbReference type="ARBA" id="ARBA00016461"/>
    </source>
</evidence>
<keyword evidence="15" id="KW-1185">Reference proteome</keyword>
<evidence type="ECO:0000256" key="10">
    <source>
        <dbReference type="ARBA" id="ARBA00022989"/>
    </source>
</evidence>
<accession>A0ABS1ED27</accession>
<evidence type="ECO:0000256" key="9">
    <source>
        <dbReference type="ARBA" id="ARBA00022748"/>
    </source>
</evidence>
<proteinExistence type="inferred from homology"/>
<protein>
    <recommendedName>
        <fullName evidence="4 12">Heme exporter protein D</fullName>
    </recommendedName>
</protein>
<sequence length="73" mass="8526">MYWESWTDFIQMGRHGFYVWSCVLASVCLIGFELLVLARERRQALKKLQQLDRQQDATGTVVHKTGVQQHEST</sequence>
<evidence type="ECO:0000256" key="5">
    <source>
        <dbReference type="ARBA" id="ARBA00022448"/>
    </source>
</evidence>
<dbReference type="EMBL" id="JAENGP010000006">
    <property type="protein sequence ID" value="MBK1780935.1"/>
    <property type="molecule type" value="Genomic_DNA"/>
</dbReference>
<dbReference type="InterPro" id="IPR052075">
    <property type="entry name" value="Heme_exporter_D"/>
</dbReference>
<evidence type="ECO:0000256" key="8">
    <source>
        <dbReference type="ARBA" id="ARBA00022692"/>
    </source>
</evidence>
<keyword evidence="11 12" id="KW-0472">Membrane</keyword>
<keyword evidence="10 12" id="KW-1133">Transmembrane helix</keyword>
<evidence type="ECO:0000256" key="7">
    <source>
        <dbReference type="ARBA" id="ARBA00022519"/>
    </source>
</evidence>
<evidence type="ECO:0000256" key="12">
    <source>
        <dbReference type="RuleBase" id="RU363101"/>
    </source>
</evidence>
<evidence type="ECO:0000256" key="2">
    <source>
        <dbReference type="ARBA" id="ARBA00004377"/>
    </source>
</evidence>
<evidence type="ECO:0000256" key="13">
    <source>
        <dbReference type="SAM" id="MobiDB-lite"/>
    </source>
</evidence>
<evidence type="ECO:0000256" key="1">
    <source>
        <dbReference type="ARBA" id="ARBA00002442"/>
    </source>
</evidence>
<dbReference type="PANTHER" id="PTHR37531">
    <property type="entry name" value="HEME EXPORTER PROTEIN D"/>
    <property type="match status" value="1"/>
</dbReference>
<dbReference type="NCBIfam" id="TIGR03141">
    <property type="entry name" value="cytochro_ccmD"/>
    <property type="match status" value="1"/>
</dbReference>
<keyword evidence="5 12" id="KW-0813">Transport</keyword>
<comment type="function">
    <text evidence="1 12">Required for the export of heme to the periplasm for the biogenesis of c-type cytochromes.</text>
</comment>
<keyword evidence="9 12" id="KW-0201">Cytochrome c-type biogenesis</keyword>
<gene>
    <name evidence="14" type="primary">ccmD</name>
    <name evidence="14" type="ORF">JHL22_06880</name>
</gene>
<evidence type="ECO:0000256" key="11">
    <source>
        <dbReference type="ARBA" id="ARBA00023136"/>
    </source>
</evidence>
<evidence type="ECO:0000256" key="6">
    <source>
        <dbReference type="ARBA" id="ARBA00022475"/>
    </source>
</evidence>
<organism evidence="14 15">
    <name type="scientific">Advenella mandrilli</name>
    <dbReference type="NCBI Taxonomy" id="2800330"/>
    <lineage>
        <taxon>Bacteria</taxon>
        <taxon>Pseudomonadati</taxon>
        <taxon>Pseudomonadota</taxon>
        <taxon>Betaproteobacteria</taxon>
        <taxon>Burkholderiales</taxon>
        <taxon>Alcaligenaceae</taxon>
    </lineage>
</organism>
<dbReference type="RefSeq" id="WP_200235318.1">
    <property type="nucleotide sequence ID" value="NZ_JAENGP010000006.1"/>
</dbReference>
<name>A0ABS1ED27_9BURK</name>
<evidence type="ECO:0000256" key="3">
    <source>
        <dbReference type="ARBA" id="ARBA00008741"/>
    </source>
</evidence>
<keyword evidence="8 12" id="KW-0812">Transmembrane</keyword>
<keyword evidence="7 12" id="KW-0997">Cell inner membrane</keyword>
<dbReference type="InterPro" id="IPR007078">
    <property type="entry name" value="Haem_export_protD_CcmD"/>
</dbReference>
<dbReference type="Pfam" id="PF04995">
    <property type="entry name" value="CcmD"/>
    <property type="match status" value="1"/>
</dbReference>
<evidence type="ECO:0000313" key="14">
    <source>
        <dbReference type="EMBL" id="MBK1780935.1"/>
    </source>
</evidence>